<comment type="caution">
    <text evidence="2">The sequence shown here is derived from an EMBL/GenBank/DDBJ whole genome shotgun (WGS) entry which is preliminary data.</text>
</comment>
<evidence type="ECO:0000313" key="3">
    <source>
        <dbReference type="Proteomes" id="UP000266152"/>
    </source>
</evidence>
<dbReference type="Pfam" id="PF14295">
    <property type="entry name" value="PAN_4"/>
    <property type="match status" value="3"/>
</dbReference>
<evidence type="ECO:0000313" key="2">
    <source>
        <dbReference type="EMBL" id="RGP69585.1"/>
    </source>
</evidence>
<feature type="domain" description="Apple" evidence="1">
    <location>
        <begin position="119"/>
        <end position="191"/>
    </location>
</feature>
<gene>
    <name evidence="2" type="ORF">FSPOR_4689</name>
</gene>
<dbReference type="EMBL" id="PXOF01000060">
    <property type="protein sequence ID" value="RGP69585.1"/>
    <property type="molecule type" value="Genomic_DNA"/>
</dbReference>
<dbReference type="Proteomes" id="UP000266152">
    <property type="component" value="Unassembled WGS sequence"/>
</dbReference>
<accession>A0A395SBE5</accession>
<dbReference type="PROSITE" id="PS50948">
    <property type="entry name" value="PAN"/>
    <property type="match status" value="1"/>
</dbReference>
<dbReference type="Gene3D" id="3.50.4.10">
    <property type="entry name" value="Hepatocyte Growth Factor"/>
    <property type="match status" value="1"/>
</dbReference>
<evidence type="ECO:0000259" key="1">
    <source>
        <dbReference type="PROSITE" id="PS50948"/>
    </source>
</evidence>
<dbReference type="AlphaFoldDB" id="A0A395SBE5"/>
<reference evidence="2 3" key="1">
    <citation type="journal article" date="2018" name="PLoS Pathog.">
        <title>Evolution of structural diversity of trichothecenes, a family of toxins produced by plant pathogenic and entomopathogenic fungi.</title>
        <authorList>
            <person name="Proctor R.H."/>
            <person name="McCormick S.P."/>
            <person name="Kim H.S."/>
            <person name="Cardoza R.E."/>
            <person name="Stanley A.M."/>
            <person name="Lindo L."/>
            <person name="Kelly A."/>
            <person name="Brown D.W."/>
            <person name="Lee T."/>
            <person name="Vaughan M.M."/>
            <person name="Alexander N.J."/>
            <person name="Busman M."/>
            <person name="Gutierrez S."/>
        </authorList>
    </citation>
    <scope>NUCLEOTIDE SEQUENCE [LARGE SCALE GENOMIC DNA]</scope>
    <source>
        <strain evidence="2 3">NRRL 3299</strain>
    </source>
</reference>
<keyword evidence="3" id="KW-1185">Reference proteome</keyword>
<sequence>MLNPKRIVTALVGVGITAVNAGPCKPQSVSELVSSSTLASAVSGSTSLVSSVTWTSTSVDSSETELATESATLTQTDSLSVTSNTIEASVTDLTTTLIEATVTSAAASATTSAAVDAPCGNQIYRGTASNRGYTSTDAATETDCWDACYSDQECNTWFFQTEGVCQLYQGDFDAIASPRNEDSNLIGSRNCSPRNYRSCDDEIGFGYIAETPTSHVEHVEFELDCAHLCMKDEQCEVWQYDGLSQTCNKFSSYFGDIFTPLAETSLSQRIMLAGTRSCSSDFFKPQLEPCNGQIDTSTANRVIGYRHFTTIKTVPLCARACSIDPMCQSWGVFNAGLISGGTDCSLAQYAYWYDPTDVCAAGSRNCGVP</sequence>
<dbReference type="InterPro" id="IPR003609">
    <property type="entry name" value="Pan_app"/>
</dbReference>
<protein>
    <recommendedName>
        <fullName evidence="1">Apple domain-containing protein</fullName>
    </recommendedName>
</protein>
<organism evidence="2 3">
    <name type="scientific">Fusarium sporotrichioides</name>
    <dbReference type="NCBI Taxonomy" id="5514"/>
    <lineage>
        <taxon>Eukaryota</taxon>
        <taxon>Fungi</taxon>
        <taxon>Dikarya</taxon>
        <taxon>Ascomycota</taxon>
        <taxon>Pezizomycotina</taxon>
        <taxon>Sordariomycetes</taxon>
        <taxon>Hypocreomycetidae</taxon>
        <taxon>Hypocreales</taxon>
        <taxon>Nectriaceae</taxon>
        <taxon>Fusarium</taxon>
    </lineage>
</organism>
<name>A0A395SBE5_FUSSP</name>
<proteinExistence type="predicted"/>